<dbReference type="AlphaFoldDB" id="A0A4S8LJB3"/>
<evidence type="ECO:0000256" key="1">
    <source>
        <dbReference type="SAM" id="MobiDB-lite"/>
    </source>
</evidence>
<proteinExistence type="predicted"/>
<accession>A0A4S8LJB3</accession>
<dbReference type="OrthoDB" id="431454at2759"/>
<keyword evidence="3" id="KW-1185">Reference proteome</keyword>
<dbReference type="Proteomes" id="UP000297245">
    <property type="component" value="Unassembled WGS sequence"/>
</dbReference>
<sequence length="412" mass="43738">MTSDLTSLTPEKEVSRSKRHGHDRVTEGVKNQNMKIGNREGASEIVCGYKPRNHASSLTTYPDMDPPGSTTSNLLTTLSGLKDIGDIPYTQAVPHILSMLIGIHQEFDECEEEWTATMQCIKRISTSVDEILAEQNRNDNGEGLAHVICSSLDKYQSLDHEERLKRRGELQDEAKKMTSYFNLNMFQMHLIPKNHLNIGKTWVQCITSILDPGPVSSPFSESGSGGCEEHDGIGGNGGGIGNNNLQSKLVFSGGIIVGTGDGGGGKNIGKGGCGGAICSDNINSTQYYRGGSLKSGEGGMGDGGFGGAGGNIGVRNVDCIQEYSGYLKTGSGGASTGLGSGGHGGSIGTENQNMDQCFLHVNLDFQCTDCKLKFADTGEEVPGILDEVAMVGALGVEIHEPISSFLRFYIAQ</sequence>
<evidence type="ECO:0000313" key="2">
    <source>
        <dbReference type="EMBL" id="THU89266.1"/>
    </source>
</evidence>
<feature type="region of interest" description="Disordered" evidence="1">
    <location>
        <begin position="1"/>
        <end position="27"/>
    </location>
</feature>
<reference evidence="2 3" key="1">
    <citation type="journal article" date="2019" name="Nat. Ecol. Evol.">
        <title>Megaphylogeny resolves global patterns of mushroom evolution.</title>
        <authorList>
            <person name="Varga T."/>
            <person name="Krizsan K."/>
            <person name="Foldi C."/>
            <person name="Dima B."/>
            <person name="Sanchez-Garcia M."/>
            <person name="Sanchez-Ramirez S."/>
            <person name="Szollosi G.J."/>
            <person name="Szarkandi J.G."/>
            <person name="Papp V."/>
            <person name="Albert L."/>
            <person name="Andreopoulos W."/>
            <person name="Angelini C."/>
            <person name="Antonin V."/>
            <person name="Barry K.W."/>
            <person name="Bougher N.L."/>
            <person name="Buchanan P."/>
            <person name="Buyck B."/>
            <person name="Bense V."/>
            <person name="Catcheside P."/>
            <person name="Chovatia M."/>
            <person name="Cooper J."/>
            <person name="Damon W."/>
            <person name="Desjardin D."/>
            <person name="Finy P."/>
            <person name="Geml J."/>
            <person name="Haridas S."/>
            <person name="Hughes K."/>
            <person name="Justo A."/>
            <person name="Karasinski D."/>
            <person name="Kautmanova I."/>
            <person name="Kiss B."/>
            <person name="Kocsube S."/>
            <person name="Kotiranta H."/>
            <person name="LaButti K.M."/>
            <person name="Lechner B.E."/>
            <person name="Liimatainen K."/>
            <person name="Lipzen A."/>
            <person name="Lukacs Z."/>
            <person name="Mihaltcheva S."/>
            <person name="Morgado L.N."/>
            <person name="Niskanen T."/>
            <person name="Noordeloos M.E."/>
            <person name="Ohm R.A."/>
            <person name="Ortiz-Santana B."/>
            <person name="Ovrebo C."/>
            <person name="Racz N."/>
            <person name="Riley R."/>
            <person name="Savchenko A."/>
            <person name="Shiryaev A."/>
            <person name="Soop K."/>
            <person name="Spirin V."/>
            <person name="Szebenyi C."/>
            <person name="Tomsovsky M."/>
            <person name="Tulloss R.E."/>
            <person name="Uehling J."/>
            <person name="Grigoriev I.V."/>
            <person name="Vagvolgyi C."/>
            <person name="Papp T."/>
            <person name="Martin F.M."/>
            <person name="Miettinen O."/>
            <person name="Hibbett D.S."/>
            <person name="Nagy L.G."/>
        </authorList>
    </citation>
    <scope>NUCLEOTIDE SEQUENCE [LARGE SCALE GENOMIC DNA]</scope>
    <source>
        <strain evidence="2 3">CBS 962.96</strain>
    </source>
</reference>
<name>A0A4S8LJB3_DENBC</name>
<gene>
    <name evidence="2" type="ORF">K435DRAFT_915205</name>
</gene>
<organism evidence="2 3">
    <name type="scientific">Dendrothele bispora (strain CBS 962.96)</name>
    <dbReference type="NCBI Taxonomy" id="1314807"/>
    <lineage>
        <taxon>Eukaryota</taxon>
        <taxon>Fungi</taxon>
        <taxon>Dikarya</taxon>
        <taxon>Basidiomycota</taxon>
        <taxon>Agaricomycotina</taxon>
        <taxon>Agaricomycetes</taxon>
        <taxon>Agaricomycetidae</taxon>
        <taxon>Agaricales</taxon>
        <taxon>Agaricales incertae sedis</taxon>
        <taxon>Dendrothele</taxon>
    </lineage>
</organism>
<dbReference type="EMBL" id="ML179374">
    <property type="protein sequence ID" value="THU89266.1"/>
    <property type="molecule type" value="Genomic_DNA"/>
</dbReference>
<evidence type="ECO:0000313" key="3">
    <source>
        <dbReference type="Proteomes" id="UP000297245"/>
    </source>
</evidence>
<protein>
    <submittedName>
        <fullName evidence="2">Uncharacterized protein</fullName>
    </submittedName>
</protein>